<protein>
    <submittedName>
        <fullName evidence="2">Putative ABC transport substrate-binding protein</fullName>
    </submittedName>
</protein>
<keyword evidence="1" id="KW-0732">Signal</keyword>
<comment type="caution">
    <text evidence="2">The sequence shown here is derived from an EMBL/GenBank/DDBJ whole genome shotgun (WGS) entry which is preliminary data.</text>
</comment>
<dbReference type="PANTHER" id="PTHR43649:SF12">
    <property type="entry name" value="DIACETYLCHITOBIOSE BINDING PROTEIN DASA"/>
    <property type="match status" value="1"/>
</dbReference>
<gene>
    <name evidence="2" type="ORF">PA905_07210</name>
</gene>
<dbReference type="CDD" id="cd13585">
    <property type="entry name" value="PBP2_TMBP_like"/>
    <property type="match status" value="1"/>
</dbReference>
<dbReference type="Pfam" id="PF01547">
    <property type="entry name" value="SBP_bac_1"/>
    <property type="match status" value="1"/>
</dbReference>
<name>A0A479ZTC8_PLAAG</name>
<feature type="signal peptide" evidence="1">
    <location>
        <begin position="1"/>
        <end position="30"/>
    </location>
</feature>
<evidence type="ECO:0000313" key="3">
    <source>
        <dbReference type="Proteomes" id="UP000299794"/>
    </source>
</evidence>
<proteinExistence type="predicted"/>
<reference evidence="3" key="1">
    <citation type="submission" date="2019-02" db="EMBL/GenBank/DDBJ databases">
        <title>Draft genome sequence of Planktothrix agardhii NIES-905.</title>
        <authorList>
            <person name="Yamaguchi H."/>
            <person name="Suzuki S."/>
            <person name="Kawachi M."/>
        </authorList>
    </citation>
    <scope>NUCLEOTIDE SEQUENCE [LARGE SCALE GENOMIC DNA]</scope>
    <source>
        <strain evidence="3">CCAP 1459/11A</strain>
    </source>
</reference>
<evidence type="ECO:0000256" key="1">
    <source>
        <dbReference type="SAM" id="SignalP"/>
    </source>
</evidence>
<accession>A0A479ZTC8</accession>
<dbReference type="Gene3D" id="3.40.190.10">
    <property type="entry name" value="Periplasmic binding protein-like II"/>
    <property type="match status" value="1"/>
</dbReference>
<organism evidence="2 3">
    <name type="scientific">Planktothrix agardhii CCAP 1459/11A</name>
    <dbReference type="NCBI Taxonomy" id="282420"/>
    <lineage>
        <taxon>Bacteria</taxon>
        <taxon>Bacillati</taxon>
        <taxon>Cyanobacteriota</taxon>
        <taxon>Cyanophyceae</taxon>
        <taxon>Oscillatoriophycideae</taxon>
        <taxon>Oscillatoriales</taxon>
        <taxon>Microcoleaceae</taxon>
        <taxon>Planktothrix</taxon>
    </lineage>
</organism>
<dbReference type="AlphaFoldDB" id="A0A479ZTC8"/>
<feature type="chain" id="PRO_5019822345" evidence="1">
    <location>
        <begin position="31"/>
        <end position="438"/>
    </location>
</feature>
<evidence type="ECO:0000313" key="2">
    <source>
        <dbReference type="EMBL" id="GCL34511.1"/>
    </source>
</evidence>
<dbReference type="EMBL" id="BJCD01000010">
    <property type="protein sequence ID" value="GCL34511.1"/>
    <property type="molecule type" value="Genomic_DNA"/>
</dbReference>
<dbReference type="PANTHER" id="PTHR43649">
    <property type="entry name" value="ARABINOSE-BINDING PROTEIN-RELATED"/>
    <property type="match status" value="1"/>
</dbReference>
<dbReference type="InterPro" id="IPR006059">
    <property type="entry name" value="SBP"/>
</dbReference>
<dbReference type="InterPro" id="IPR050490">
    <property type="entry name" value="Bact_solute-bd_prot1"/>
</dbReference>
<dbReference type="PROSITE" id="PS51257">
    <property type="entry name" value="PROKAR_LIPOPROTEIN"/>
    <property type="match status" value="1"/>
</dbReference>
<sequence>MNKMQQLKSWKRFGLLLVLGLCLSWGVSCSTPSPTSQNGKQEVEFWTMQLQPQFTDYFNQLITNFETENPDIKVKWVDIPWSAMESKVLAAVAAKTAADVINLNPDFAALLAGRNAWLNLNEMVPETVQSQYLPNIWQANKIDVCPNNKCETVTFGIPWYLTTQLTIYNQQLLQQAGINQPPKTYRELAKVAAQVKEKTGKYAFFVSFVPEDSAQVLQSLVQMGVVLLDKDGKAAFNTPEGKAAFEYWVNLFQKDLLPKEVLTQGHRRAIELYQAGEIALLTSGPQFLKAISQNAPTVAKVSVPAPQITGDTRKTTVAVMNLVMPKSTNVPEQSLKFALFVTNSTNQLAFAKAANVLPSIQDALKDSHFTTLPANSTVADQARLISAAELKNAQVLIPPKKDIKQLQKIIYDNLQAAMLNQKTVDQAITDAEKTWNQR</sequence>
<dbReference type="Proteomes" id="UP000299794">
    <property type="component" value="Unassembled WGS sequence"/>
</dbReference>
<dbReference type="SUPFAM" id="SSF53850">
    <property type="entry name" value="Periplasmic binding protein-like II"/>
    <property type="match status" value="1"/>
</dbReference>